<feature type="domain" description="HTH cro/C1-type" evidence="1">
    <location>
        <begin position="15"/>
        <end position="70"/>
    </location>
</feature>
<dbReference type="Pfam" id="PF13560">
    <property type="entry name" value="HTH_31"/>
    <property type="match status" value="1"/>
</dbReference>
<evidence type="ECO:0000313" key="2">
    <source>
        <dbReference type="EMBL" id="WIM93284.1"/>
    </source>
</evidence>
<accession>A0ABY8WA67</accession>
<name>A0ABY8WA67_9ACTN</name>
<dbReference type="InterPro" id="IPR001387">
    <property type="entry name" value="Cro/C1-type_HTH"/>
</dbReference>
<dbReference type="Gene3D" id="1.10.260.40">
    <property type="entry name" value="lambda repressor-like DNA-binding domains"/>
    <property type="match status" value="1"/>
</dbReference>
<gene>
    <name evidence="2" type="ORF">ACTOB_005259</name>
</gene>
<dbReference type="CDD" id="cd00093">
    <property type="entry name" value="HTH_XRE"/>
    <property type="match status" value="1"/>
</dbReference>
<proteinExistence type="predicted"/>
<keyword evidence="3" id="KW-1185">Reference proteome</keyword>
<dbReference type="InterPro" id="IPR010982">
    <property type="entry name" value="Lambda_DNA-bd_dom_sf"/>
</dbReference>
<organism evidence="2 3">
    <name type="scientific">Actinoplanes oblitus</name>
    <dbReference type="NCBI Taxonomy" id="3040509"/>
    <lineage>
        <taxon>Bacteria</taxon>
        <taxon>Bacillati</taxon>
        <taxon>Actinomycetota</taxon>
        <taxon>Actinomycetes</taxon>
        <taxon>Micromonosporales</taxon>
        <taxon>Micromonosporaceae</taxon>
        <taxon>Actinoplanes</taxon>
    </lineage>
</organism>
<dbReference type="Proteomes" id="UP001240150">
    <property type="component" value="Chromosome"/>
</dbReference>
<dbReference type="SUPFAM" id="SSF47413">
    <property type="entry name" value="lambda repressor-like DNA-binding domains"/>
    <property type="match status" value="1"/>
</dbReference>
<dbReference type="EMBL" id="CP126980">
    <property type="protein sequence ID" value="WIM93284.1"/>
    <property type="molecule type" value="Genomic_DNA"/>
</dbReference>
<evidence type="ECO:0000313" key="3">
    <source>
        <dbReference type="Proteomes" id="UP001240150"/>
    </source>
</evidence>
<dbReference type="RefSeq" id="WP_284914491.1">
    <property type="nucleotide sequence ID" value="NZ_CP126980.1"/>
</dbReference>
<dbReference type="SMART" id="SM00530">
    <property type="entry name" value="HTH_XRE"/>
    <property type="match status" value="1"/>
</dbReference>
<reference evidence="2 3" key="1">
    <citation type="submission" date="2023-06" db="EMBL/GenBank/DDBJ databases">
        <authorList>
            <person name="Yushchuk O."/>
            <person name="Binda E."/>
            <person name="Ruckert-Reed C."/>
            <person name="Fedorenko V."/>
            <person name="Kalinowski J."/>
            <person name="Marinelli F."/>
        </authorList>
    </citation>
    <scope>NUCLEOTIDE SEQUENCE [LARGE SCALE GENOMIC DNA]</scope>
    <source>
        <strain evidence="2 3">NRRL 3884</strain>
    </source>
</reference>
<dbReference type="PROSITE" id="PS50943">
    <property type="entry name" value="HTH_CROC1"/>
    <property type="match status" value="1"/>
</dbReference>
<protein>
    <submittedName>
        <fullName evidence="2">Helix-turn-helix transcriptional regulator</fullName>
    </submittedName>
</protein>
<sequence>MTPRPTPDPSIGERIRDRRLRRGWSIRYAASRAGVSHATWSRIERGRQAADNRFVLADLATALECSPAELAGTSVPAGDRAAVAAHAAVHGIRQALVDLDLSAPGPSAPPPDLAALARTAELVDDLRRSCDYAGAGRLIPDLLRGLHAATALDDRARALRLLCEVTFIASSVLRNLGHPAEAWLGAERCRDAADATRDPILRGYAAYARASAANACGSYDRGLALAEQAVEALRPDTARPGGAAMLGSLQLICAYASRGRRRLDDSRAWCAEAAELARRTGETTTLGLYFGPTNVGIWRIGIETDGDDPVRAARIARDTDPAALPVGFRQVFYYADTARALARLCGRDREAIRFLLTAERVAPQHVHTSSLVQETARALLDRSRRLAGGTELRAFCERLQIG</sequence>
<evidence type="ECO:0000259" key="1">
    <source>
        <dbReference type="PROSITE" id="PS50943"/>
    </source>
</evidence>